<gene>
    <name evidence="9" type="ORF">UV35_C0048G0007</name>
</gene>
<dbReference type="PANTHER" id="PTHR30255">
    <property type="entry name" value="SINGLE-STRANDED-DNA-SPECIFIC EXONUCLEASE RECJ"/>
    <property type="match status" value="1"/>
</dbReference>
<dbReference type="InterPro" id="IPR038763">
    <property type="entry name" value="DHH_sf"/>
</dbReference>
<feature type="domain" description="RecJ OB" evidence="8">
    <location>
        <begin position="435"/>
        <end position="542"/>
    </location>
</feature>
<evidence type="ECO:0000256" key="4">
    <source>
        <dbReference type="ARBA" id="ARBA00022801"/>
    </source>
</evidence>
<dbReference type="Pfam" id="PF01368">
    <property type="entry name" value="DHH"/>
    <property type="match status" value="1"/>
</dbReference>
<organism evidence="9 10">
    <name type="scientific">candidate division WWE3 bacterium GW2011_GWB1_42_6</name>
    <dbReference type="NCBI Taxonomy" id="1619115"/>
    <lineage>
        <taxon>Bacteria</taxon>
        <taxon>Katanobacteria</taxon>
    </lineage>
</organism>
<evidence type="ECO:0000313" key="9">
    <source>
        <dbReference type="EMBL" id="KKS65191.1"/>
    </source>
</evidence>
<evidence type="ECO:0000256" key="2">
    <source>
        <dbReference type="ARBA" id="ARBA00019841"/>
    </source>
</evidence>
<dbReference type="Proteomes" id="UP000033848">
    <property type="component" value="Unassembled WGS sequence"/>
</dbReference>
<dbReference type="NCBIfam" id="TIGR00644">
    <property type="entry name" value="recJ"/>
    <property type="match status" value="1"/>
</dbReference>
<dbReference type="SUPFAM" id="SSF64182">
    <property type="entry name" value="DHH phosphoesterases"/>
    <property type="match status" value="1"/>
</dbReference>
<feature type="domain" description="DDH" evidence="6">
    <location>
        <begin position="68"/>
        <end position="188"/>
    </location>
</feature>
<comment type="caution">
    <text evidence="9">The sequence shown here is derived from an EMBL/GenBank/DDBJ whole genome shotgun (WGS) entry which is preliminary data.</text>
</comment>
<dbReference type="InterPro" id="IPR004610">
    <property type="entry name" value="RecJ"/>
</dbReference>
<accession>A0A0G1D2T1</accession>
<sequence length="546" mass="60699">MKWNIRSEYTEGDDVIASILKIRGISAEGDFLNPPHLSEAFKLLPQELKEGLHKAVILVEQCIKEKRKILIHGDYDSDGICATSILYNALHKEKKYENTFHFIPNRFDHGYGLSEKSILAFFEKAGLTLNSDEKILVITVDCGITAIDEIKLLKDHGHSVIITDHHQKSEILPAADVIVWYDKIVGASLSLLLAKALGSKDPHMIALASLATVTDLQPLLGFNRSLVKRGLEILNTDPPVGIKKLLQVAGKNVSEITTYELGWIIGPRLNSSGRILDASSSLNLLLEEDEKKAEALAVELNSINVQRQDKTVEMYDLAAGIDEKNLPKIILSSHADYHEGIIGLVAARLTQKYFRPAIVISLSDGYGKGSVRSVPGVDIISFLRNFDEMFESLGGHPMAAGFTIKKELIPELKEKAEKLAETSIPDELLVPSMNVDIKIPIDMVSLELLNRLDTLKPFGLGNEEPVFMSEMVGITDMSKVGRDAQHLLFKFYESGKYHKGIFFNASDKEAANLKFGDKADIVYTLKKNEYNGNTFVDLFIKDIRKN</sequence>
<evidence type="ECO:0000259" key="8">
    <source>
        <dbReference type="Pfam" id="PF17768"/>
    </source>
</evidence>
<dbReference type="InterPro" id="IPR051673">
    <property type="entry name" value="SSDNA_exonuclease_RecJ"/>
</dbReference>
<dbReference type="GO" id="GO:0006310">
    <property type="term" value="P:DNA recombination"/>
    <property type="evidence" value="ECO:0007669"/>
    <property type="project" value="InterPro"/>
</dbReference>
<dbReference type="Pfam" id="PF02272">
    <property type="entry name" value="DHHA1"/>
    <property type="match status" value="1"/>
</dbReference>
<dbReference type="InterPro" id="IPR001667">
    <property type="entry name" value="DDH_dom"/>
</dbReference>
<dbReference type="PANTHER" id="PTHR30255:SF2">
    <property type="entry name" value="SINGLE-STRANDED-DNA-SPECIFIC EXONUCLEASE RECJ"/>
    <property type="match status" value="1"/>
</dbReference>
<evidence type="ECO:0000259" key="7">
    <source>
        <dbReference type="Pfam" id="PF02272"/>
    </source>
</evidence>
<dbReference type="GO" id="GO:0003676">
    <property type="term" value="F:nucleic acid binding"/>
    <property type="evidence" value="ECO:0007669"/>
    <property type="project" value="InterPro"/>
</dbReference>
<dbReference type="EMBL" id="LCED01000048">
    <property type="protein sequence ID" value="KKS65191.1"/>
    <property type="molecule type" value="Genomic_DNA"/>
</dbReference>
<feature type="domain" description="DHHA1" evidence="7">
    <location>
        <begin position="328"/>
        <end position="420"/>
    </location>
</feature>
<evidence type="ECO:0000256" key="3">
    <source>
        <dbReference type="ARBA" id="ARBA00022722"/>
    </source>
</evidence>
<evidence type="ECO:0000313" key="10">
    <source>
        <dbReference type="Proteomes" id="UP000033848"/>
    </source>
</evidence>
<evidence type="ECO:0000256" key="5">
    <source>
        <dbReference type="ARBA" id="ARBA00022839"/>
    </source>
</evidence>
<dbReference type="GO" id="GO:0008409">
    <property type="term" value="F:5'-3' exonuclease activity"/>
    <property type="evidence" value="ECO:0007669"/>
    <property type="project" value="InterPro"/>
</dbReference>
<proteinExistence type="inferred from homology"/>
<dbReference type="GO" id="GO:0006281">
    <property type="term" value="P:DNA repair"/>
    <property type="evidence" value="ECO:0007669"/>
    <property type="project" value="InterPro"/>
</dbReference>
<protein>
    <recommendedName>
        <fullName evidence="2">Single-stranded-DNA-specific exonuclease RecJ</fullName>
    </recommendedName>
</protein>
<dbReference type="AlphaFoldDB" id="A0A0G1D2T1"/>
<reference evidence="9 10" key="1">
    <citation type="journal article" date="2015" name="Nature">
        <title>rRNA introns, odd ribosomes, and small enigmatic genomes across a large radiation of phyla.</title>
        <authorList>
            <person name="Brown C.T."/>
            <person name="Hug L.A."/>
            <person name="Thomas B.C."/>
            <person name="Sharon I."/>
            <person name="Castelle C.J."/>
            <person name="Singh A."/>
            <person name="Wilkins M.J."/>
            <person name="Williams K.H."/>
            <person name="Banfield J.F."/>
        </authorList>
    </citation>
    <scope>NUCLEOTIDE SEQUENCE [LARGE SCALE GENOMIC DNA]</scope>
</reference>
<dbReference type="Pfam" id="PF17768">
    <property type="entry name" value="RecJ_OB"/>
    <property type="match status" value="1"/>
</dbReference>
<name>A0A0G1D2T1_UNCKA</name>
<dbReference type="Gene3D" id="3.10.310.30">
    <property type="match status" value="1"/>
</dbReference>
<dbReference type="Gene3D" id="3.90.1640.30">
    <property type="match status" value="1"/>
</dbReference>
<keyword evidence="5 9" id="KW-0269">Exonuclease</keyword>
<dbReference type="InterPro" id="IPR041122">
    <property type="entry name" value="RecJ_OB"/>
</dbReference>
<evidence type="ECO:0000259" key="6">
    <source>
        <dbReference type="Pfam" id="PF01368"/>
    </source>
</evidence>
<evidence type="ECO:0000256" key="1">
    <source>
        <dbReference type="ARBA" id="ARBA00005915"/>
    </source>
</evidence>
<dbReference type="InterPro" id="IPR003156">
    <property type="entry name" value="DHHA1_dom"/>
</dbReference>
<keyword evidence="3" id="KW-0540">Nuclease</keyword>
<comment type="similarity">
    <text evidence="1">Belongs to the RecJ family.</text>
</comment>
<keyword evidence="4" id="KW-0378">Hydrolase</keyword>
<dbReference type="PATRIC" id="fig|1619115.3.peg.846"/>